<sequence>MIYSVDFSIKINDRFSTIHTAFVYALSVSECRKSVKEIKNKLAASQKHDIHIFIEETLAC</sequence>
<keyword evidence="2" id="KW-1185">Reference proteome</keyword>
<name>A0A4R1AYM1_9BACI</name>
<dbReference type="RefSeq" id="WP_131236548.1">
    <property type="nucleotide sequence ID" value="NZ_SJTH01000006.1"/>
</dbReference>
<reference evidence="1 2" key="1">
    <citation type="submission" date="2019-03" db="EMBL/GenBank/DDBJ databases">
        <authorList>
            <person name="Jensen L."/>
            <person name="Storgaard J."/>
            <person name="Sulaj E."/>
            <person name="Schramm A."/>
            <person name="Marshall I.P.G."/>
        </authorList>
    </citation>
    <scope>NUCLEOTIDE SEQUENCE [LARGE SCALE GENOMIC DNA]</scope>
    <source>
        <strain evidence="1 2">2017H2G3</strain>
    </source>
</reference>
<dbReference type="Proteomes" id="UP000293846">
    <property type="component" value="Unassembled WGS sequence"/>
</dbReference>
<gene>
    <name evidence="1" type="ORF">E0Y62_07585</name>
</gene>
<accession>A0A4R1AYM1</accession>
<dbReference type="AlphaFoldDB" id="A0A4R1AYM1"/>
<evidence type="ECO:0000313" key="2">
    <source>
        <dbReference type="Proteomes" id="UP000293846"/>
    </source>
</evidence>
<proteinExistence type="predicted"/>
<organism evidence="1 2">
    <name type="scientific">Cytobacillus praedii</name>
    <dbReference type="NCBI Taxonomy" id="1742358"/>
    <lineage>
        <taxon>Bacteria</taxon>
        <taxon>Bacillati</taxon>
        <taxon>Bacillota</taxon>
        <taxon>Bacilli</taxon>
        <taxon>Bacillales</taxon>
        <taxon>Bacillaceae</taxon>
        <taxon>Cytobacillus</taxon>
    </lineage>
</organism>
<comment type="caution">
    <text evidence="1">The sequence shown here is derived from an EMBL/GenBank/DDBJ whole genome shotgun (WGS) entry which is preliminary data.</text>
</comment>
<evidence type="ECO:0000313" key="1">
    <source>
        <dbReference type="EMBL" id="TCJ05068.1"/>
    </source>
</evidence>
<protein>
    <submittedName>
        <fullName evidence="1">Uncharacterized protein</fullName>
    </submittedName>
</protein>
<dbReference type="EMBL" id="SJTH01000006">
    <property type="protein sequence ID" value="TCJ05068.1"/>
    <property type="molecule type" value="Genomic_DNA"/>
</dbReference>